<keyword evidence="13" id="KW-1185">Reference proteome</keyword>
<comment type="subcellular location">
    <subcellularLocation>
        <location evidence="1">Membrane</location>
    </subcellularLocation>
</comment>
<dbReference type="GeneID" id="103609839"/>
<evidence type="ECO:0000256" key="6">
    <source>
        <dbReference type="ARBA" id="ARBA00023157"/>
    </source>
</evidence>
<evidence type="ECO:0000313" key="14">
    <source>
        <dbReference type="RefSeq" id="XP_008592335.1"/>
    </source>
</evidence>
<evidence type="ECO:0000256" key="10">
    <source>
        <dbReference type="SAM" id="Phobius"/>
    </source>
</evidence>
<dbReference type="InterPro" id="IPR000488">
    <property type="entry name" value="Death_dom"/>
</dbReference>
<dbReference type="CDD" id="cd08315">
    <property type="entry name" value="Death_TRAILR_DR4_DR5"/>
    <property type="match status" value="1"/>
</dbReference>
<evidence type="ECO:0000256" key="5">
    <source>
        <dbReference type="ARBA" id="ARBA00023136"/>
    </source>
</evidence>
<feature type="disulfide bond" evidence="9">
    <location>
        <begin position="32"/>
        <end position="45"/>
    </location>
</feature>
<keyword evidence="4" id="KW-0677">Repeat</keyword>
<dbReference type="InterPro" id="IPR001368">
    <property type="entry name" value="TNFR/NGFR_Cys_rich_reg"/>
</dbReference>
<feature type="disulfide bond" evidence="9">
    <location>
        <begin position="35"/>
        <end position="53"/>
    </location>
</feature>
<dbReference type="SMART" id="SM00005">
    <property type="entry name" value="DEATH"/>
    <property type="match status" value="1"/>
</dbReference>
<dbReference type="PRINTS" id="PR01956">
    <property type="entry name" value="TNFACTORR10"/>
</dbReference>
<sequence>SHLSEESGDCLSCTYGVDYTAYSNTLPSCVLCMVCKSDEEEKSPCTTTRDTVCQCKPGTFRGKDSPEMCQKCSTRCPNGMVKKSPCTSLRDLECVPEESGNKNRFNWITVPALLTFVALVVGMILQGKKIFPYLKNICAGSVLWDNAHKILSSTYSPSISVSEQEIEGQEPAELEDVTVLSPGEAKHQLEPAEAEGSETSRRLLDPANGADSIESLRLCFHSFPDIVPFKSWNPLMRLVGLTENEIHVARARAADPQDALYEMLVTWVNKTGRGASVNTLLDALETMGERHARETIEDQLVGSTRFIYRESGAGSAAT</sequence>
<comment type="caution">
    <text evidence="9">Lacks conserved residue(s) required for the propagation of feature annotation.</text>
</comment>
<keyword evidence="6 9" id="KW-1015">Disulfide bond</keyword>
<dbReference type="Pfam" id="PF00531">
    <property type="entry name" value="Death"/>
    <property type="match status" value="1"/>
</dbReference>
<dbReference type="InterPro" id="IPR052491">
    <property type="entry name" value="TNFRSF10"/>
</dbReference>
<dbReference type="InterPro" id="IPR020465">
    <property type="entry name" value="TNFR_10"/>
</dbReference>
<evidence type="ECO:0000256" key="9">
    <source>
        <dbReference type="PROSITE-ProRule" id="PRU00206"/>
    </source>
</evidence>
<dbReference type="InterPro" id="IPR011029">
    <property type="entry name" value="DEATH-like_dom_sf"/>
</dbReference>
<dbReference type="SMART" id="SM00208">
    <property type="entry name" value="TNFR"/>
    <property type="match status" value="2"/>
</dbReference>
<feature type="domain" description="Death" evidence="11">
    <location>
        <begin position="231"/>
        <end position="300"/>
    </location>
</feature>
<dbReference type="PROSITE" id="PS50017">
    <property type="entry name" value="DEATH_DOMAIN"/>
    <property type="match status" value="1"/>
</dbReference>
<proteinExistence type="predicted"/>
<dbReference type="Gene3D" id="2.10.50.10">
    <property type="entry name" value="Tumor Necrosis Factor Receptor, subunit A, domain 2"/>
    <property type="match status" value="3"/>
</dbReference>
<evidence type="ECO:0000256" key="7">
    <source>
        <dbReference type="ARBA" id="ARBA00023170"/>
    </source>
</evidence>
<feature type="domain" description="TNFR-Cys" evidence="12">
    <location>
        <begin position="12"/>
        <end position="53"/>
    </location>
</feature>
<dbReference type="PANTHER" id="PTHR46330">
    <property type="entry name" value="TUMOR NECROSIS FACTOR RECEPTOR SUPERFAMILY MEMBER 10B"/>
    <property type="match status" value="1"/>
</dbReference>
<keyword evidence="3" id="KW-0732">Signal</keyword>
<dbReference type="SUPFAM" id="SSF57586">
    <property type="entry name" value="TNF receptor-like"/>
    <property type="match status" value="3"/>
</dbReference>
<protein>
    <submittedName>
        <fullName evidence="14">Tumor necrosis factor receptor superfamily member 10A-like</fullName>
    </submittedName>
</protein>
<accession>A0ABM0SHJ4</accession>
<dbReference type="InterPro" id="IPR034029">
    <property type="entry name" value="TNFRSF10A/B_death"/>
</dbReference>
<dbReference type="PROSITE" id="PS50050">
    <property type="entry name" value="TNFR_NGFR_2"/>
    <property type="match status" value="2"/>
</dbReference>
<name>A0ABM0SHJ4_GALVR</name>
<evidence type="ECO:0000313" key="13">
    <source>
        <dbReference type="Proteomes" id="UP000694923"/>
    </source>
</evidence>
<evidence type="ECO:0000256" key="8">
    <source>
        <dbReference type="ARBA" id="ARBA00023180"/>
    </source>
</evidence>
<feature type="repeat" description="TNFR-Cys" evidence="9">
    <location>
        <begin position="54"/>
        <end position="94"/>
    </location>
</feature>
<dbReference type="PANTHER" id="PTHR46330:SF1">
    <property type="entry name" value="TUMOR NECROSIS FACTOR RECEPTOR SUPERFAMILY MEMBER 10B"/>
    <property type="match status" value="1"/>
</dbReference>
<evidence type="ECO:0000259" key="12">
    <source>
        <dbReference type="PROSITE" id="PS50050"/>
    </source>
</evidence>
<gene>
    <name evidence="14" type="primary">LOC103609839</name>
</gene>
<dbReference type="InterPro" id="IPR034024">
    <property type="entry name" value="TNFRSF10_N"/>
</dbReference>
<feature type="disulfide bond" evidence="9">
    <location>
        <begin position="76"/>
        <end position="94"/>
    </location>
</feature>
<organism evidence="13 14">
    <name type="scientific">Galeopterus variegatus</name>
    <name type="common">Malayan flying lemur</name>
    <name type="synonym">Cynocephalus variegatus</name>
    <dbReference type="NCBI Taxonomy" id="482537"/>
    <lineage>
        <taxon>Eukaryota</taxon>
        <taxon>Metazoa</taxon>
        <taxon>Chordata</taxon>
        <taxon>Craniata</taxon>
        <taxon>Vertebrata</taxon>
        <taxon>Euteleostomi</taxon>
        <taxon>Mammalia</taxon>
        <taxon>Eutheria</taxon>
        <taxon>Euarchontoglires</taxon>
        <taxon>Dermoptera</taxon>
        <taxon>Cynocephalidae</taxon>
        <taxon>Galeopterus</taxon>
    </lineage>
</organism>
<feature type="non-terminal residue" evidence="14">
    <location>
        <position position="1"/>
    </location>
</feature>
<feature type="transmembrane region" description="Helical" evidence="10">
    <location>
        <begin position="105"/>
        <end position="125"/>
    </location>
</feature>
<dbReference type="CDD" id="cd10580">
    <property type="entry name" value="TNFRSF10"/>
    <property type="match status" value="1"/>
</dbReference>
<keyword evidence="10" id="KW-1133">Transmembrane helix</keyword>
<keyword evidence="5 10" id="KW-0472">Membrane</keyword>
<reference evidence="14" key="1">
    <citation type="submission" date="2025-08" db="UniProtKB">
        <authorList>
            <consortium name="RefSeq"/>
        </authorList>
    </citation>
    <scope>IDENTIFICATION</scope>
</reference>
<evidence type="ECO:0000256" key="2">
    <source>
        <dbReference type="ARBA" id="ARBA00022703"/>
    </source>
</evidence>
<dbReference type="Pfam" id="PF00020">
    <property type="entry name" value="TNFR_c6"/>
    <property type="match status" value="2"/>
</dbReference>
<dbReference type="Proteomes" id="UP000694923">
    <property type="component" value="Unplaced"/>
</dbReference>
<dbReference type="RefSeq" id="XP_008592335.1">
    <property type="nucleotide sequence ID" value="XM_008594113.1"/>
</dbReference>
<evidence type="ECO:0000256" key="3">
    <source>
        <dbReference type="ARBA" id="ARBA00022729"/>
    </source>
</evidence>
<keyword evidence="7" id="KW-0675">Receptor</keyword>
<dbReference type="SUPFAM" id="SSF47986">
    <property type="entry name" value="DEATH domain"/>
    <property type="match status" value="1"/>
</dbReference>
<keyword evidence="2" id="KW-0053">Apoptosis</keyword>
<evidence type="ECO:0000259" key="11">
    <source>
        <dbReference type="PROSITE" id="PS50017"/>
    </source>
</evidence>
<feature type="repeat" description="TNFR-Cys" evidence="9">
    <location>
        <begin position="12"/>
        <end position="53"/>
    </location>
</feature>
<keyword evidence="10" id="KW-0812">Transmembrane</keyword>
<evidence type="ECO:0000256" key="1">
    <source>
        <dbReference type="ARBA" id="ARBA00004370"/>
    </source>
</evidence>
<evidence type="ECO:0000256" key="4">
    <source>
        <dbReference type="ARBA" id="ARBA00022737"/>
    </source>
</evidence>
<dbReference type="Gene3D" id="1.10.533.10">
    <property type="entry name" value="Death Domain, Fas"/>
    <property type="match status" value="1"/>
</dbReference>
<feature type="domain" description="TNFR-Cys" evidence="12">
    <location>
        <begin position="54"/>
        <end position="94"/>
    </location>
</feature>
<dbReference type="PROSITE" id="PS00652">
    <property type="entry name" value="TNFR_NGFR_1"/>
    <property type="match status" value="1"/>
</dbReference>
<keyword evidence="8" id="KW-0325">Glycoprotein</keyword>